<dbReference type="AlphaFoldDB" id="A0AAE1KQQ6"/>
<comment type="caution">
    <text evidence="1">The sequence shown here is derived from an EMBL/GenBank/DDBJ whole genome shotgun (WGS) entry which is preliminary data.</text>
</comment>
<accession>A0AAE1KQQ6</accession>
<dbReference type="PANTHER" id="PTHR47331">
    <property type="entry name" value="PHD-TYPE DOMAIN-CONTAINING PROTEIN"/>
    <property type="match status" value="1"/>
</dbReference>
<organism evidence="1 2">
    <name type="scientific">Petrolisthes cinctipes</name>
    <name type="common">Flat porcelain crab</name>
    <dbReference type="NCBI Taxonomy" id="88211"/>
    <lineage>
        <taxon>Eukaryota</taxon>
        <taxon>Metazoa</taxon>
        <taxon>Ecdysozoa</taxon>
        <taxon>Arthropoda</taxon>
        <taxon>Crustacea</taxon>
        <taxon>Multicrustacea</taxon>
        <taxon>Malacostraca</taxon>
        <taxon>Eumalacostraca</taxon>
        <taxon>Eucarida</taxon>
        <taxon>Decapoda</taxon>
        <taxon>Pleocyemata</taxon>
        <taxon>Anomura</taxon>
        <taxon>Galatheoidea</taxon>
        <taxon>Porcellanidae</taxon>
        <taxon>Petrolisthes</taxon>
    </lineage>
</organism>
<dbReference type="Proteomes" id="UP001286313">
    <property type="component" value="Unassembled WGS sequence"/>
</dbReference>
<gene>
    <name evidence="1" type="ORF">Pcinc_015429</name>
</gene>
<dbReference type="InterPro" id="IPR008042">
    <property type="entry name" value="Retrotrans_Pao"/>
</dbReference>
<dbReference type="Pfam" id="PF05380">
    <property type="entry name" value="Peptidase_A17"/>
    <property type="match status" value="1"/>
</dbReference>
<proteinExistence type="predicted"/>
<dbReference type="EMBL" id="JAWQEG010001360">
    <property type="protein sequence ID" value="KAK3880042.1"/>
    <property type="molecule type" value="Genomic_DNA"/>
</dbReference>
<evidence type="ECO:0000313" key="2">
    <source>
        <dbReference type="Proteomes" id="UP001286313"/>
    </source>
</evidence>
<evidence type="ECO:0000313" key="1">
    <source>
        <dbReference type="EMBL" id="KAK3880042.1"/>
    </source>
</evidence>
<name>A0AAE1KQQ6_PETCI</name>
<protein>
    <submittedName>
        <fullName evidence="1">Uncharacterized protein</fullName>
    </submittedName>
</protein>
<reference evidence="1" key="1">
    <citation type="submission" date="2023-10" db="EMBL/GenBank/DDBJ databases">
        <title>Genome assemblies of two species of porcelain crab, Petrolisthes cinctipes and Petrolisthes manimaculis (Anomura: Porcellanidae).</title>
        <authorList>
            <person name="Angst P."/>
        </authorList>
    </citation>
    <scope>NUCLEOTIDE SEQUENCE</scope>
    <source>
        <strain evidence="1">PB745_01</strain>
        <tissue evidence="1">Gill</tissue>
    </source>
</reference>
<dbReference type="PANTHER" id="PTHR47331:SF5">
    <property type="entry name" value="RIBONUCLEASE H"/>
    <property type="match status" value="1"/>
</dbReference>
<keyword evidence="2" id="KW-1185">Reference proteome</keyword>
<sequence length="184" mass="20929">MKQTADKYEEDIPTAANIILKDSYIDDIIHSLDDAEETYETMKDVEFILKQGNFHMKEWIVSGRTQEEEDVDLSGTTGEKVMGFVWNPKKNEISYKMKLNVTPKQKTSVPCTVAGTDGCDEELPNELTKRRVLSKISTIFDPLGLVTPVTLCGKLLIRQIIVYTCGNDRKLDWDDPLPKELVEK</sequence>